<reference evidence="1 2" key="1">
    <citation type="submission" date="2023-03" db="EMBL/GenBank/DDBJ databases">
        <title>Novel Species.</title>
        <authorList>
            <person name="Ma S."/>
        </authorList>
    </citation>
    <scope>NUCLEOTIDE SEQUENCE [LARGE SCALE GENOMIC DNA]</scope>
    <source>
        <strain evidence="1 2">LIND6LT2</strain>
    </source>
</reference>
<gene>
    <name evidence="1" type="ORF">QBE51_08990</name>
</gene>
<organism evidence="1 2">
    <name type="scientific">Defluviitalea saccharophila</name>
    <dbReference type="NCBI Taxonomy" id="879970"/>
    <lineage>
        <taxon>Bacteria</taxon>
        <taxon>Bacillati</taxon>
        <taxon>Bacillota</taxon>
        <taxon>Clostridia</taxon>
        <taxon>Lachnospirales</taxon>
        <taxon>Defluviitaleaceae</taxon>
        <taxon>Defluviitalea</taxon>
    </lineage>
</organism>
<keyword evidence="2" id="KW-1185">Reference proteome</keyword>
<protein>
    <submittedName>
        <fullName evidence="1">Uncharacterized protein</fullName>
    </submittedName>
</protein>
<evidence type="ECO:0000313" key="2">
    <source>
        <dbReference type="Proteomes" id="UP001486565"/>
    </source>
</evidence>
<name>A0ABZ2Y147_9FIRM</name>
<dbReference type="EMBL" id="CP121687">
    <property type="protein sequence ID" value="WZL68954.1"/>
    <property type="molecule type" value="Genomic_DNA"/>
</dbReference>
<accession>A0ABZ2Y147</accession>
<evidence type="ECO:0000313" key="1">
    <source>
        <dbReference type="EMBL" id="WZL68954.1"/>
    </source>
</evidence>
<proteinExistence type="predicted"/>
<dbReference type="Proteomes" id="UP001486565">
    <property type="component" value="Chromosome"/>
</dbReference>
<dbReference type="RefSeq" id="WP_341875961.1">
    <property type="nucleotide sequence ID" value="NZ_CP121687.1"/>
</dbReference>
<sequence>MNNFQVIIDYNTVFFIETNASKEVAAKILTRYYLLNKFKAIDQELKGFFVSCGYNVRNISYSSNKFDKMIRSKNYAVIDLSNIDNDIKNTLLPH</sequence>